<gene>
    <name evidence="2" type="ORF">Ctaglu_33060</name>
</gene>
<evidence type="ECO:0000313" key="2">
    <source>
        <dbReference type="EMBL" id="GCD11683.1"/>
    </source>
</evidence>
<dbReference type="Proteomes" id="UP000287872">
    <property type="component" value="Unassembled WGS sequence"/>
</dbReference>
<name>A0A401UQ47_9CLOT</name>
<evidence type="ECO:0000259" key="1">
    <source>
        <dbReference type="Pfam" id="PF07866"/>
    </source>
</evidence>
<evidence type="ECO:0000313" key="3">
    <source>
        <dbReference type="Proteomes" id="UP000287872"/>
    </source>
</evidence>
<dbReference type="Pfam" id="PF07866">
    <property type="entry name" value="DUF1653"/>
    <property type="match status" value="1"/>
</dbReference>
<sequence>MIINKEEKNLLLAGLYEIRIKTKVLLFNYYLPILNKSKLKNKKSKIEKLMKRIEEDNESCVISTIDSLHKSNKQPLRLGIYRHFKGAKYQVLSKSEHTETGETMVVYKALYGEYKIYVRPYNMFISMVDKVKYPDVEQENRFEWIFD</sequence>
<keyword evidence="3" id="KW-1185">Reference proteome</keyword>
<dbReference type="AlphaFoldDB" id="A0A401UQ47"/>
<dbReference type="InterPro" id="IPR023387">
    <property type="entry name" value="DUF1653-like_dom"/>
</dbReference>
<proteinExistence type="predicted"/>
<dbReference type="Gene3D" id="2.30.30.320">
    <property type="entry name" value="DUF1653-like domain"/>
    <property type="match status" value="1"/>
</dbReference>
<reference evidence="2 3" key="1">
    <citation type="submission" date="2018-11" db="EMBL/GenBank/DDBJ databases">
        <title>Genome sequencing and assembly of Clostridium tagluense strain A121.</title>
        <authorList>
            <person name="Murakami T."/>
            <person name="Segawa T."/>
            <person name="Shcherbakova V.A."/>
            <person name="Mori H."/>
            <person name="Yoshimura Y."/>
        </authorList>
    </citation>
    <scope>NUCLEOTIDE SEQUENCE [LARGE SCALE GENOMIC DNA]</scope>
    <source>
        <strain evidence="2 3">A121</strain>
    </source>
</reference>
<feature type="domain" description="DUF1653" evidence="1">
    <location>
        <begin position="79"/>
        <end position="143"/>
    </location>
</feature>
<protein>
    <recommendedName>
        <fullName evidence="1">DUF1653 domain-containing protein</fullName>
    </recommendedName>
</protein>
<organism evidence="2 3">
    <name type="scientific">Clostridium tagluense</name>
    <dbReference type="NCBI Taxonomy" id="360422"/>
    <lineage>
        <taxon>Bacteria</taxon>
        <taxon>Bacillati</taxon>
        <taxon>Bacillota</taxon>
        <taxon>Clostridia</taxon>
        <taxon>Eubacteriales</taxon>
        <taxon>Clostridiaceae</taxon>
        <taxon>Clostridium</taxon>
    </lineage>
</organism>
<dbReference type="InterPro" id="IPR037135">
    <property type="entry name" value="DUF1653-like_dom_sf"/>
</dbReference>
<dbReference type="EMBL" id="BHYK01000021">
    <property type="protein sequence ID" value="GCD11683.1"/>
    <property type="molecule type" value="Genomic_DNA"/>
</dbReference>
<accession>A0A401UQ47</accession>
<dbReference type="RefSeq" id="WP_233439835.1">
    <property type="nucleotide sequence ID" value="NZ_BHYK01000021.1"/>
</dbReference>
<comment type="caution">
    <text evidence="2">The sequence shown here is derived from an EMBL/GenBank/DDBJ whole genome shotgun (WGS) entry which is preliminary data.</text>
</comment>